<dbReference type="InterPro" id="IPR013482">
    <property type="entry name" value="Molybde_CF_guanTrfase"/>
</dbReference>
<comment type="cofactor">
    <cofactor evidence="8">
        <name>Mg(2+)</name>
        <dbReference type="ChEBI" id="CHEBI:18420"/>
    </cofactor>
</comment>
<keyword evidence="1 8" id="KW-0963">Cytoplasm</keyword>
<dbReference type="PANTHER" id="PTHR19136">
    <property type="entry name" value="MOLYBDENUM COFACTOR GUANYLYLTRANSFERASE"/>
    <property type="match status" value="1"/>
</dbReference>
<dbReference type="GO" id="GO:0061603">
    <property type="term" value="F:molybdenum cofactor guanylyltransferase activity"/>
    <property type="evidence" value="ECO:0007669"/>
    <property type="project" value="UniProtKB-EC"/>
</dbReference>
<evidence type="ECO:0000313" key="10">
    <source>
        <dbReference type="EMBL" id="MCC3144192.1"/>
    </source>
</evidence>
<keyword evidence="2 8" id="KW-0808">Transferase</keyword>
<keyword evidence="5 8" id="KW-0460">Magnesium</keyword>
<gene>
    <name evidence="8" type="primary">mobA</name>
    <name evidence="10" type="ORF">LJ207_02520</name>
</gene>
<dbReference type="PANTHER" id="PTHR19136:SF81">
    <property type="entry name" value="MOLYBDENUM COFACTOR GUANYLYLTRANSFERASE"/>
    <property type="match status" value="1"/>
</dbReference>
<dbReference type="InterPro" id="IPR025877">
    <property type="entry name" value="MobA-like_NTP_Trfase"/>
</dbReference>
<evidence type="ECO:0000256" key="6">
    <source>
        <dbReference type="ARBA" id="ARBA00023134"/>
    </source>
</evidence>
<reference evidence="10 11" key="1">
    <citation type="submission" date="2021-10" db="EMBL/GenBank/DDBJ databases">
        <authorList>
            <person name="Grouzdev D.S."/>
            <person name="Pantiukh K.S."/>
            <person name="Krutkina M.S."/>
        </authorList>
    </citation>
    <scope>NUCLEOTIDE SEQUENCE [LARGE SCALE GENOMIC DNA]</scope>
    <source>
        <strain evidence="10 11">Z-7514</strain>
    </source>
</reference>
<comment type="domain">
    <text evidence="8">The N-terminal domain determines nucleotide recognition and specific binding, while the C-terminal domain determines the specific binding to the target protein.</text>
</comment>
<comment type="caution">
    <text evidence="10">The sequence shown here is derived from an EMBL/GenBank/DDBJ whole genome shotgun (WGS) entry which is preliminary data.</text>
</comment>
<keyword evidence="3 8" id="KW-0479">Metal-binding</keyword>
<evidence type="ECO:0000256" key="7">
    <source>
        <dbReference type="ARBA" id="ARBA00023150"/>
    </source>
</evidence>
<comment type="function">
    <text evidence="8">Transfers a GMP moiety from GTP to Mo-molybdopterin (Mo-MPT) cofactor (Moco or molybdenum cofactor) to form Mo-molybdopterin guanine dinucleotide (Mo-MGD) cofactor.</text>
</comment>
<dbReference type="GO" id="GO:0005525">
    <property type="term" value="F:GTP binding"/>
    <property type="evidence" value="ECO:0007669"/>
    <property type="project" value="UniProtKB-UniRule"/>
</dbReference>
<feature type="binding site" evidence="8">
    <location>
        <position position="95"/>
    </location>
    <ligand>
        <name>GTP</name>
        <dbReference type="ChEBI" id="CHEBI:37565"/>
    </ligand>
</feature>
<accession>A0AAW4WSV7</accession>
<keyword evidence="10" id="KW-0548">Nucleotidyltransferase</keyword>
<evidence type="ECO:0000256" key="5">
    <source>
        <dbReference type="ARBA" id="ARBA00022842"/>
    </source>
</evidence>
<proteinExistence type="inferred from homology"/>
<keyword evidence="4 8" id="KW-0547">Nucleotide-binding</keyword>
<dbReference type="Gene3D" id="3.90.550.10">
    <property type="entry name" value="Spore Coat Polysaccharide Biosynthesis Protein SpsA, Chain A"/>
    <property type="match status" value="1"/>
</dbReference>
<evidence type="ECO:0000256" key="1">
    <source>
        <dbReference type="ARBA" id="ARBA00022490"/>
    </source>
</evidence>
<dbReference type="EMBL" id="JAJFAT010000002">
    <property type="protein sequence ID" value="MCC3144192.1"/>
    <property type="molecule type" value="Genomic_DNA"/>
</dbReference>
<dbReference type="SUPFAM" id="SSF53448">
    <property type="entry name" value="Nucleotide-diphospho-sugar transferases"/>
    <property type="match status" value="1"/>
</dbReference>
<feature type="binding site" evidence="8">
    <location>
        <begin position="9"/>
        <end position="11"/>
    </location>
    <ligand>
        <name>GTP</name>
        <dbReference type="ChEBI" id="CHEBI:37565"/>
    </ligand>
</feature>
<organism evidence="10 11">
    <name type="scientific">Halanaerobium polyolivorans</name>
    <dbReference type="NCBI Taxonomy" id="2886943"/>
    <lineage>
        <taxon>Bacteria</taxon>
        <taxon>Bacillati</taxon>
        <taxon>Bacillota</taxon>
        <taxon>Clostridia</taxon>
        <taxon>Halanaerobiales</taxon>
        <taxon>Halanaerobiaceae</taxon>
        <taxon>Halanaerobium</taxon>
    </lineage>
</organism>
<keyword evidence="6 8" id="KW-0342">GTP-binding</keyword>
<evidence type="ECO:0000256" key="2">
    <source>
        <dbReference type="ARBA" id="ARBA00022679"/>
    </source>
</evidence>
<dbReference type="GO" id="GO:0046872">
    <property type="term" value="F:metal ion binding"/>
    <property type="evidence" value="ECO:0007669"/>
    <property type="project" value="UniProtKB-KW"/>
</dbReference>
<dbReference type="EC" id="2.7.7.77" evidence="8"/>
<dbReference type="AlphaFoldDB" id="A0AAW4WSV7"/>
<evidence type="ECO:0000256" key="3">
    <source>
        <dbReference type="ARBA" id="ARBA00022723"/>
    </source>
</evidence>
<feature type="binding site" evidence="8">
    <location>
        <position position="66"/>
    </location>
    <ligand>
        <name>GTP</name>
        <dbReference type="ChEBI" id="CHEBI:37565"/>
    </ligand>
</feature>
<protein>
    <recommendedName>
        <fullName evidence="8">Probable molybdenum cofactor guanylyltransferase</fullName>
        <shortName evidence="8">MoCo guanylyltransferase</shortName>
        <ecNumber evidence="8">2.7.7.77</ecNumber>
    </recommendedName>
    <alternativeName>
        <fullName evidence="8">GTP:molybdopterin guanylyltransferase</fullName>
    </alternativeName>
    <alternativeName>
        <fullName evidence="8">Mo-MPT guanylyltransferase</fullName>
    </alternativeName>
    <alternativeName>
        <fullName evidence="8">Molybdopterin guanylyltransferase</fullName>
    </alternativeName>
    <alternativeName>
        <fullName evidence="8">Molybdopterin-guanine dinucleotide synthase</fullName>
        <shortName evidence="8">MGD synthase</shortName>
    </alternativeName>
</protein>
<dbReference type="GO" id="GO:0005737">
    <property type="term" value="C:cytoplasm"/>
    <property type="evidence" value="ECO:0007669"/>
    <property type="project" value="UniProtKB-SubCell"/>
</dbReference>
<keyword evidence="7 8" id="KW-0501">Molybdenum cofactor biosynthesis</keyword>
<dbReference type="HAMAP" id="MF_00316">
    <property type="entry name" value="MobA"/>
    <property type="match status" value="1"/>
</dbReference>
<comment type="catalytic activity">
    <reaction evidence="8">
        <text>Mo-molybdopterin + GTP + H(+) = Mo-molybdopterin guanine dinucleotide + diphosphate</text>
        <dbReference type="Rhea" id="RHEA:34243"/>
        <dbReference type="ChEBI" id="CHEBI:15378"/>
        <dbReference type="ChEBI" id="CHEBI:33019"/>
        <dbReference type="ChEBI" id="CHEBI:37565"/>
        <dbReference type="ChEBI" id="CHEBI:71302"/>
        <dbReference type="ChEBI" id="CHEBI:71310"/>
        <dbReference type="EC" id="2.7.7.77"/>
    </reaction>
</comment>
<dbReference type="GO" id="GO:0006777">
    <property type="term" value="P:Mo-molybdopterin cofactor biosynthetic process"/>
    <property type="evidence" value="ECO:0007669"/>
    <property type="project" value="UniProtKB-KW"/>
</dbReference>
<comment type="similarity">
    <text evidence="8">Belongs to the MobA family.</text>
</comment>
<evidence type="ECO:0000313" key="11">
    <source>
        <dbReference type="Proteomes" id="UP001199296"/>
    </source>
</evidence>
<dbReference type="Pfam" id="PF12804">
    <property type="entry name" value="NTP_transf_3"/>
    <property type="match status" value="1"/>
</dbReference>
<dbReference type="InterPro" id="IPR029044">
    <property type="entry name" value="Nucleotide-diphossugar_trans"/>
</dbReference>
<comment type="caution">
    <text evidence="8">Lacks conserved residue(s) required for the propagation of feature annotation.</text>
</comment>
<evidence type="ECO:0000259" key="9">
    <source>
        <dbReference type="Pfam" id="PF12804"/>
    </source>
</evidence>
<evidence type="ECO:0000256" key="4">
    <source>
        <dbReference type="ARBA" id="ARBA00022741"/>
    </source>
</evidence>
<comment type="subcellular location">
    <subcellularLocation>
        <location evidence="8">Cytoplasm</location>
    </subcellularLocation>
</comment>
<evidence type="ECO:0000256" key="8">
    <source>
        <dbReference type="HAMAP-Rule" id="MF_00316"/>
    </source>
</evidence>
<dbReference type="CDD" id="cd02503">
    <property type="entry name" value="MobA"/>
    <property type="match status" value="1"/>
</dbReference>
<name>A0AAW4WSV7_9FIRM</name>
<sequence length="203" mass="23798">MTKKNAILLAGGESSRYGGNKALIEIKGKTLIEIIYNKLNSHFDRVIVIANDYEYNFLKGAELREDLIKDKGPLAGLYTGLYYSDSEYNFLAACDMPFLRQEYFSFLESYCHNNYQIIVSEYREFLEPFAAYYHKDLLALIKKNIENNNLRIKSFYKQSNIKIIKENILAEHFDLNEIFFNINYPEDKIKAKKILSFKSFKKS</sequence>
<keyword evidence="11" id="KW-1185">Reference proteome</keyword>
<feature type="domain" description="MobA-like NTP transferase" evidence="9">
    <location>
        <begin position="6"/>
        <end position="150"/>
    </location>
</feature>
<dbReference type="Proteomes" id="UP001199296">
    <property type="component" value="Unassembled WGS sequence"/>
</dbReference>
<feature type="binding site" evidence="8">
    <location>
        <position position="95"/>
    </location>
    <ligand>
        <name>Mg(2+)</name>
        <dbReference type="ChEBI" id="CHEBI:18420"/>
    </ligand>
</feature>
<feature type="binding site" evidence="8">
    <location>
        <position position="21"/>
    </location>
    <ligand>
        <name>GTP</name>
        <dbReference type="ChEBI" id="CHEBI:37565"/>
    </ligand>
</feature>
<dbReference type="RefSeq" id="WP_229343787.1">
    <property type="nucleotide sequence ID" value="NZ_JAJFAT010000002.1"/>
</dbReference>